<dbReference type="EMBL" id="JH636049">
    <property type="protein sequence ID" value="EID56309.1"/>
    <property type="molecule type" value="Genomic_DNA"/>
</dbReference>
<dbReference type="AlphaFoldDB" id="I0V856"/>
<accession>I0V856</accession>
<keyword evidence="2" id="KW-1185">Reference proteome</keyword>
<proteinExistence type="predicted"/>
<name>I0V856_9PSEU</name>
<evidence type="ECO:0000313" key="2">
    <source>
        <dbReference type="Proteomes" id="UP000004691"/>
    </source>
</evidence>
<dbReference type="Proteomes" id="UP000004691">
    <property type="component" value="Unassembled WGS sequence"/>
</dbReference>
<dbReference type="OrthoDB" id="3698574at2"/>
<sequence>MSFIPPGECVDILALDSHSVICINRVGGVFVKTGSLSREVSEDRRIFLLPLLERGYESVVRELEIKEAELGLPLGYLMGQLDLFELPFSAFAMRSDYWIGLALSWIAQMERGSYGELLSGVVDAKWVSQRNRQKALKLLSDKYSA</sequence>
<gene>
    <name evidence="1" type="ORF">SacxiDRAFT_4123</name>
</gene>
<protein>
    <submittedName>
        <fullName evidence="1">Uncharacterized protein</fullName>
    </submittedName>
</protein>
<dbReference type="HOGENOM" id="CLU_1785483_0_0_11"/>
<reference evidence="1 2" key="1">
    <citation type="submission" date="2012-01" db="EMBL/GenBank/DDBJ databases">
        <title>Improved High-Quality Draft sequence of Saccharomonospora xinjiangensis XJ-54.</title>
        <authorList>
            <consortium name="US DOE Joint Genome Institute"/>
            <person name="Lucas S."/>
            <person name="Han J."/>
            <person name="Lapidus A."/>
            <person name="Cheng J.-F."/>
            <person name="Goodwin L."/>
            <person name="Pitluck S."/>
            <person name="Peters L."/>
            <person name="Mikhailova N."/>
            <person name="Teshima H."/>
            <person name="Detter J.C."/>
            <person name="Han C."/>
            <person name="Tapia R."/>
            <person name="Land M."/>
            <person name="Hauser L."/>
            <person name="Kyrpides N."/>
            <person name="Ivanova N."/>
            <person name="Pagani I."/>
            <person name="Brambilla E.-M."/>
            <person name="Klenk H.-P."/>
            <person name="Woyke T."/>
        </authorList>
    </citation>
    <scope>NUCLEOTIDE SEQUENCE [LARGE SCALE GENOMIC DNA]</scope>
    <source>
        <strain evidence="1 2">XJ-54</strain>
    </source>
</reference>
<organism evidence="1 2">
    <name type="scientific">Saccharomonospora xinjiangensis XJ-54</name>
    <dbReference type="NCBI Taxonomy" id="882086"/>
    <lineage>
        <taxon>Bacteria</taxon>
        <taxon>Bacillati</taxon>
        <taxon>Actinomycetota</taxon>
        <taxon>Actinomycetes</taxon>
        <taxon>Pseudonocardiales</taxon>
        <taxon>Pseudonocardiaceae</taxon>
        <taxon>Saccharomonospora</taxon>
    </lineage>
</organism>
<evidence type="ECO:0000313" key="1">
    <source>
        <dbReference type="EMBL" id="EID56309.1"/>
    </source>
</evidence>